<dbReference type="InterPro" id="IPR002078">
    <property type="entry name" value="Sigma_54_int"/>
</dbReference>
<gene>
    <name evidence="6" type="ORF">METZ01_LOCUS500325</name>
</gene>
<evidence type="ECO:0000259" key="4">
    <source>
        <dbReference type="PROSITE" id="PS50045"/>
    </source>
</evidence>
<dbReference type="Gene3D" id="3.40.50.300">
    <property type="entry name" value="P-loop containing nucleotide triphosphate hydrolases"/>
    <property type="match status" value="1"/>
</dbReference>
<dbReference type="AlphaFoldDB" id="A0A383DSK3"/>
<feature type="non-terminal residue" evidence="6">
    <location>
        <position position="234"/>
    </location>
</feature>
<keyword evidence="1" id="KW-0597">Phosphoprotein</keyword>
<feature type="domain" description="Sigma-54 factor interaction" evidence="4">
    <location>
        <begin position="113"/>
        <end position="234"/>
    </location>
</feature>
<name>A0A383DSK3_9ZZZZ</name>
<dbReference type="PANTHER" id="PTHR32071:SF17">
    <property type="entry name" value="TRANSCRIPTIONAL REGULATOR (NTRC FAMILY)"/>
    <property type="match status" value="1"/>
</dbReference>
<dbReference type="GO" id="GO:0006355">
    <property type="term" value="P:regulation of DNA-templated transcription"/>
    <property type="evidence" value="ECO:0007669"/>
    <property type="project" value="InterPro"/>
</dbReference>
<dbReference type="GO" id="GO:0005524">
    <property type="term" value="F:ATP binding"/>
    <property type="evidence" value="ECO:0007669"/>
    <property type="project" value="UniProtKB-KW"/>
</dbReference>
<evidence type="ECO:0000256" key="2">
    <source>
        <dbReference type="ARBA" id="ARBA00022741"/>
    </source>
</evidence>
<protein>
    <recommendedName>
        <fullName evidence="7">Response regulatory domain-containing protein</fullName>
    </recommendedName>
</protein>
<reference evidence="6" key="1">
    <citation type="submission" date="2018-05" db="EMBL/GenBank/DDBJ databases">
        <authorList>
            <person name="Lanie J.A."/>
            <person name="Ng W.-L."/>
            <person name="Kazmierczak K.M."/>
            <person name="Andrzejewski T.M."/>
            <person name="Davidsen T.M."/>
            <person name="Wayne K.J."/>
            <person name="Tettelin H."/>
            <person name="Glass J.I."/>
            <person name="Rusch D."/>
            <person name="Podicherti R."/>
            <person name="Tsui H.-C.T."/>
            <person name="Winkler M.E."/>
        </authorList>
    </citation>
    <scope>NUCLEOTIDE SEQUENCE</scope>
</reference>
<evidence type="ECO:0000313" key="6">
    <source>
        <dbReference type="EMBL" id="SVE47471.1"/>
    </source>
</evidence>
<evidence type="ECO:0000256" key="3">
    <source>
        <dbReference type="ARBA" id="ARBA00022840"/>
    </source>
</evidence>
<dbReference type="SUPFAM" id="SSF52172">
    <property type="entry name" value="CheY-like"/>
    <property type="match status" value="1"/>
</dbReference>
<dbReference type="InterPro" id="IPR011006">
    <property type="entry name" value="CheY-like_superfamily"/>
</dbReference>
<dbReference type="Pfam" id="PF00072">
    <property type="entry name" value="Response_reg"/>
    <property type="match status" value="1"/>
</dbReference>
<dbReference type="PROSITE" id="PS50045">
    <property type="entry name" value="SIGMA54_INTERACT_4"/>
    <property type="match status" value="1"/>
</dbReference>
<dbReference type="GO" id="GO:0000160">
    <property type="term" value="P:phosphorelay signal transduction system"/>
    <property type="evidence" value="ECO:0007669"/>
    <property type="project" value="InterPro"/>
</dbReference>
<dbReference type="InterPro" id="IPR027417">
    <property type="entry name" value="P-loop_NTPase"/>
</dbReference>
<organism evidence="6">
    <name type="scientific">marine metagenome</name>
    <dbReference type="NCBI Taxonomy" id="408172"/>
    <lineage>
        <taxon>unclassified sequences</taxon>
        <taxon>metagenomes</taxon>
        <taxon>ecological metagenomes</taxon>
    </lineage>
</organism>
<keyword evidence="2" id="KW-0547">Nucleotide-binding</keyword>
<dbReference type="Gene3D" id="3.40.50.2300">
    <property type="match status" value="1"/>
</dbReference>
<keyword evidence="3" id="KW-0067">ATP-binding</keyword>
<proteinExistence type="predicted"/>
<dbReference type="Pfam" id="PF00158">
    <property type="entry name" value="Sigma54_activat"/>
    <property type="match status" value="1"/>
</dbReference>
<dbReference type="SUPFAM" id="SSF52540">
    <property type="entry name" value="P-loop containing nucleoside triphosphate hydrolases"/>
    <property type="match status" value="1"/>
</dbReference>
<dbReference type="InterPro" id="IPR001789">
    <property type="entry name" value="Sig_transdc_resp-reg_receiver"/>
</dbReference>
<feature type="non-terminal residue" evidence="6">
    <location>
        <position position="1"/>
    </location>
</feature>
<feature type="domain" description="Response regulatory" evidence="5">
    <location>
        <begin position="1"/>
        <end position="91"/>
    </location>
</feature>
<dbReference type="EMBL" id="UINC01219820">
    <property type="protein sequence ID" value="SVE47471.1"/>
    <property type="molecule type" value="Genomic_DNA"/>
</dbReference>
<accession>A0A383DSK3</accession>
<evidence type="ECO:0000256" key="1">
    <source>
        <dbReference type="ARBA" id="ARBA00022553"/>
    </source>
</evidence>
<evidence type="ECO:0008006" key="7">
    <source>
        <dbReference type="Google" id="ProtNLM"/>
    </source>
</evidence>
<dbReference type="PANTHER" id="PTHR32071">
    <property type="entry name" value="TRANSCRIPTIONAL REGULATORY PROTEIN"/>
    <property type="match status" value="1"/>
</dbReference>
<dbReference type="PROSITE" id="PS50110">
    <property type="entry name" value="RESPONSE_REGULATORY"/>
    <property type="match status" value="1"/>
</dbReference>
<evidence type="ECO:0000259" key="5">
    <source>
        <dbReference type="PROSITE" id="PS50110"/>
    </source>
</evidence>
<sequence length="234" mass="26544">NHAVNSDEALIKFNDFNPDLIILDVWLSNSKLDGIELLKEFKNLNTKIPVIIISGHGTVDLAVKAIKNGAYDFLEKPFNSDKLIILSKRAIENSILSSENLNLKSILSPQIPLIGKSQFITQITKKIHNLSKTNSRLLISGDFGTGKKLISKIIHQSSKFKNKLPITIDFKNLSNQNIETLLIDRLSDLNDNLFVRSNNNTLILENIDHLPLNFQQNFLFFLENNSFFEKSKIK</sequence>
<dbReference type="SMART" id="SM00448">
    <property type="entry name" value="REC"/>
    <property type="match status" value="1"/>
</dbReference>